<keyword evidence="1" id="KW-1185">Reference proteome</keyword>
<organism evidence="1 2">
    <name type="scientific">Cicer arietinum</name>
    <name type="common">Chickpea</name>
    <name type="synonym">Garbanzo</name>
    <dbReference type="NCBI Taxonomy" id="3827"/>
    <lineage>
        <taxon>Eukaryota</taxon>
        <taxon>Viridiplantae</taxon>
        <taxon>Streptophyta</taxon>
        <taxon>Embryophyta</taxon>
        <taxon>Tracheophyta</taxon>
        <taxon>Spermatophyta</taxon>
        <taxon>Magnoliopsida</taxon>
        <taxon>eudicotyledons</taxon>
        <taxon>Gunneridae</taxon>
        <taxon>Pentapetalae</taxon>
        <taxon>rosids</taxon>
        <taxon>fabids</taxon>
        <taxon>Fabales</taxon>
        <taxon>Fabaceae</taxon>
        <taxon>Papilionoideae</taxon>
        <taxon>50 kb inversion clade</taxon>
        <taxon>NPAAA clade</taxon>
        <taxon>Hologalegina</taxon>
        <taxon>IRL clade</taxon>
        <taxon>Cicereae</taxon>
        <taxon>Cicer</taxon>
    </lineage>
</organism>
<dbReference type="GeneID" id="101509406"/>
<evidence type="ECO:0000313" key="2">
    <source>
        <dbReference type="RefSeq" id="XP_027189910.1"/>
    </source>
</evidence>
<dbReference type="PaxDb" id="3827-XP_004498726.1"/>
<proteinExistence type="predicted"/>
<dbReference type="AlphaFoldDB" id="A0A3Q7YF54"/>
<accession>A0A3Q7YF54</accession>
<name>A0A3Q7YF54_CICAR</name>
<dbReference type="STRING" id="3827.A0A3Q7YF54"/>
<dbReference type="KEGG" id="cam:101509406"/>
<reference evidence="1" key="1">
    <citation type="journal article" date="2013" name="Nat. Biotechnol.">
        <title>Draft genome sequence of chickpea (Cicer arietinum) provides a resource for trait improvement.</title>
        <authorList>
            <person name="Varshney R.K."/>
            <person name="Song C."/>
            <person name="Saxena R.K."/>
            <person name="Azam S."/>
            <person name="Yu S."/>
            <person name="Sharpe A.G."/>
            <person name="Cannon S."/>
            <person name="Baek J."/>
            <person name="Rosen B.D."/>
            <person name="Tar'an B."/>
            <person name="Millan T."/>
            <person name="Zhang X."/>
            <person name="Ramsay L.D."/>
            <person name="Iwata A."/>
            <person name="Wang Y."/>
            <person name="Nelson W."/>
            <person name="Farmer A.D."/>
            <person name="Gaur P.M."/>
            <person name="Soderlund C."/>
            <person name="Penmetsa R.V."/>
            <person name="Xu C."/>
            <person name="Bharti A.K."/>
            <person name="He W."/>
            <person name="Winter P."/>
            <person name="Zhao S."/>
            <person name="Hane J.K."/>
            <person name="Carrasquilla-Garcia N."/>
            <person name="Condie J.A."/>
            <person name="Upadhyaya H.D."/>
            <person name="Luo M.C."/>
            <person name="Thudi M."/>
            <person name="Gowda C.L."/>
            <person name="Singh N.P."/>
            <person name="Lichtenzveig J."/>
            <person name="Gali K.K."/>
            <person name="Rubio J."/>
            <person name="Nadarajan N."/>
            <person name="Dolezel J."/>
            <person name="Bansal K.C."/>
            <person name="Xu X."/>
            <person name="Edwards D."/>
            <person name="Zhang G."/>
            <person name="Kahl G."/>
            <person name="Gil J."/>
            <person name="Singh K.B."/>
            <person name="Datta S.K."/>
            <person name="Jackson S.A."/>
            <person name="Wang J."/>
            <person name="Cook D.R."/>
        </authorList>
    </citation>
    <scope>NUCLEOTIDE SEQUENCE [LARGE SCALE GENOMIC DNA]</scope>
    <source>
        <strain evidence="1">cv. CDC Frontier</strain>
    </source>
</reference>
<dbReference type="PANTHER" id="PTHR31065:SF41">
    <property type="entry name" value="PLATZ TRANSCRIPTION FACTOR FAMILY PROTEIN"/>
    <property type="match status" value="1"/>
</dbReference>
<gene>
    <name evidence="2" type="primary">LOC101509406</name>
</gene>
<dbReference type="Pfam" id="PF04640">
    <property type="entry name" value="PLATZ"/>
    <property type="match status" value="1"/>
</dbReference>
<protein>
    <submittedName>
        <fullName evidence="2">Uncharacterized protein LOC101509406</fullName>
    </submittedName>
</protein>
<evidence type="ECO:0000313" key="1">
    <source>
        <dbReference type="Proteomes" id="UP000087171"/>
    </source>
</evidence>
<dbReference type="InterPro" id="IPR006734">
    <property type="entry name" value="PLATZ"/>
</dbReference>
<dbReference type="RefSeq" id="XP_027189910.1">
    <property type="nucleotide sequence ID" value="XM_027334109.1"/>
</dbReference>
<dbReference type="PANTHER" id="PTHR31065">
    <property type="entry name" value="PLATZ TRANSCRIPTION FACTOR FAMILY PROTEIN"/>
    <property type="match status" value="1"/>
</dbReference>
<dbReference type="Proteomes" id="UP000087171">
    <property type="component" value="Chromosome Ca4"/>
</dbReference>
<dbReference type="OrthoDB" id="724537at2759"/>
<sequence>MGMHNLSNEKKKDWLDALLIDNFGNCKKHKEKFNEKNVFCLDCGISLCRHGKDSHSLHRRFQIYKYCYQDVVRYSDLLKYFDCSNIQTYISNNDKIVHLKPRPSKEKKQVIIRSKFASQNHDESQMKETNITTPQKPAGTCEECGKHLQDKRNQFCSIKCKITGEEEIGINQNSEVESSISIAEPYEYVERVNLRKRPRKTTPMRSISSFVF</sequence>
<reference evidence="2" key="2">
    <citation type="submission" date="2025-08" db="UniProtKB">
        <authorList>
            <consortium name="RefSeq"/>
        </authorList>
    </citation>
    <scope>IDENTIFICATION</scope>
    <source>
        <tissue evidence="2">Etiolated seedlings</tissue>
    </source>
</reference>